<accession>A0A7J6LPP6</accession>
<organism evidence="3 4">
    <name type="scientific">Perkinsus chesapeaki</name>
    <name type="common">Clam parasite</name>
    <name type="synonym">Perkinsus andrewsi</name>
    <dbReference type="NCBI Taxonomy" id="330153"/>
    <lineage>
        <taxon>Eukaryota</taxon>
        <taxon>Sar</taxon>
        <taxon>Alveolata</taxon>
        <taxon>Perkinsozoa</taxon>
        <taxon>Perkinsea</taxon>
        <taxon>Perkinsida</taxon>
        <taxon>Perkinsidae</taxon>
        <taxon>Perkinsus</taxon>
    </lineage>
</organism>
<feature type="chain" id="PRO_5029890485" description="Transmembrane protein" evidence="2">
    <location>
        <begin position="20"/>
        <end position="214"/>
    </location>
</feature>
<dbReference type="Proteomes" id="UP000591131">
    <property type="component" value="Unassembled WGS sequence"/>
</dbReference>
<protein>
    <recommendedName>
        <fullName evidence="5">Transmembrane protein</fullName>
    </recommendedName>
</protein>
<sequence length="214" mass="23409">MIAVCKTALLSVLVASCRGSELQHICPPGRCLHYPTTGSAECVPVVSLITDEQAQGIVPALPLPESPRDQRLLRLSGMHSIECLPSELGQQGAVSNDNSNDDETPREGPAHSPKSSWLPSPMFILISAVVAYIAYTHFTKPSTAGRPPVASTTAPSPSGSDVVHHEPPKERLAYLDRLEADASRIKASPEWKEKERQREEDQRYLRKMLRPVIS</sequence>
<dbReference type="EMBL" id="JAAPAO010000384">
    <property type="protein sequence ID" value="KAF4661268.1"/>
    <property type="molecule type" value="Genomic_DNA"/>
</dbReference>
<proteinExistence type="predicted"/>
<dbReference type="OrthoDB" id="10452181at2759"/>
<keyword evidence="2" id="KW-0732">Signal</keyword>
<evidence type="ECO:0000256" key="2">
    <source>
        <dbReference type="SAM" id="SignalP"/>
    </source>
</evidence>
<evidence type="ECO:0000313" key="4">
    <source>
        <dbReference type="Proteomes" id="UP000591131"/>
    </source>
</evidence>
<feature type="region of interest" description="Disordered" evidence="1">
    <location>
        <begin position="87"/>
        <end position="115"/>
    </location>
</feature>
<dbReference type="PROSITE" id="PS51257">
    <property type="entry name" value="PROKAR_LIPOPROTEIN"/>
    <property type="match status" value="1"/>
</dbReference>
<name>A0A7J6LPP6_PERCH</name>
<dbReference type="AlphaFoldDB" id="A0A7J6LPP6"/>
<evidence type="ECO:0000256" key="1">
    <source>
        <dbReference type="SAM" id="MobiDB-lite"/>
    </source>
</evidence>
<feature type="signal peptide" evidence="2">
    <location>
        <begin position="1"/>
        <end position="19"/>
    </location>
</feature>
<comment type="caution">
    <text evidence="3">The sequence shown here is derived from an EMBL/GenBank/DDBJ whole genome shotgun (WGS) entry which is preliminary data.</text>
</comment>
<reference evidence="3 4" key="1">
    <citation type="submission" date="2020-04" db="EMBL/GenBank/DDBJ databases">
        <title>Perkinsus chesapeaki whole genome sequence.</title>
        <authorList>
            <person name="Bogema D.R."/>
        </authorList>
    </citation>
    <scope>NUCLEOTIDE SEQUENCE [LARGE SCALE GENOMIC DNA]</scope>
    <source>
        <strain evidence="3">ATCC PRA-425</strain>
    </source>
</reference>
<feature type="compositionally biased region" description="Low complexity" evidence="1">
    <location>
        <begin position="147"/>
        <end position="160"/>
    </location>
</feature>
<evidence type="ECO:0008006" key="5">
    <source>
        <dbReference type="Google" id="ProtNLM"/>
    </source>
</evidence>
<feature type="compositionally biased region" description="Polar residues" evidence="1">
    <location>
        <begin position="88"/>
        <end position="98"/>
    </location>
</feature>
<feature type="non-terminal residue" evidence="3">
    <location>
        <position position="1"/>
    </location>
</feature>
<evidence type="ECO:0000313" key="3">
    <source>
        <dbReference type="EMBL" id="KAF4661268.1"/>
    </source>
</evidence>
<gene>
    <name evidence="3" type="ORF">FOL47_006757</name>
</gene>
<feature type="region of interest" description="Disordered" evidence="1">
    <location>
        <begin position="141"/>
        <end position="167"/>
    </location>
</feature>
<keyword evidence="4" id="KW-1185">Reference proteome</keyword>